<keyword evidence="13" id="KW-0496">Mitochondrion</keyword>
<dbReference type="GO" id="GO:0046933">
    <property type="term" value="F:proton-transporting ATP synthase activity, rotational mechanism"/>
    <property type="evidence" value="ECO:0007669"/>
    <property type="project" value="TreeGrafter"/>
</dbReference>
<sequence length="223" mass="25187">MMTNLFSTFDPTTMNNMQMNWIQMMTPLFMIPSVFWMIPSRSNMTMNIITKKLSQEMSTLMKNPKATESILTTSLFINIVLINLPGLTPYTFTSTTHLSITLSFALPMWLMPLMYLMIKKNQTLFSHMIPLGTPTLLMPFMVMIETMSNLIRPITLSVRLAANMIAGHLLITLLSMNSPEVSTSKQTLIILSLFMLTILESAVAVIQSYVFSTLSTLYLSESS</sequence>
<comment type="similarity">
    <text evidence="2">Belongs to the ATPase A chain family.</text>
</comment>
<keyword evidence="9 12" id="KW-0472">Membrane</keyword>
<keyword evidence="10" id="KW-0066">ATP synthesis</keyword>
<dbReference type="PRINTS" id="PR00123">
    <property type="entry name" value="ATPASEA"/>
</dbReference>
<dbReference type="SUPFAM" id="SSF81336">
    <property type="entry name" value="F1F0 ATP synthase subunit A"/>
    <property type="match status" value="1"/>
</dbReference>
<dbReference type="AlphaFoldDB" id="Q6SKY8"/>
<dbReference type="GeneID" id="2846853"/>
<evidence type="ECO:0000256" key="11">
    <source>
        <dbReference type="RuleBase" id="RU004450"/>
    </source>
</evidence>
<name>Q6SKY8_XIBTU</name>
<evidence type="ECO:0000256" key="7">
    <source>
        <dbReference type="ARBA" id="ARBA00022989"/>
    </source>
</evidence>
<dbReference type="RefSeq" id="YP_026044.1">
    <property type="nucleotide sequence ID" value="NC_005938.1"/>
</dbReference>
<feature type="transmembrane region" description="Helical" evidence="12">
    <location>
        <begin position="124"/>
        <end position="144"/>
    </location>
</feature>
<reference evidence="13" key="1">
    <citation type="journal article" date="2004" name="Proc. R. Soc. B">
        <title>Phylogenetic position of the Pentastomida and [pan]crustacean relationships.</title>
        <authorList>
            <person name="Lavrov D.V."/>
            <person name="Brown W.M."/>
            <person name="Boore J.L."/>
        </authorList>
    </citation>
    <scope>NUCLEOTIDE SEQUENCE</scope>
</reference>
<dbReference type="InterPro" id="IPR045083">
    <property type="entry name" value="ATP_synth_F0_asu_bact/mt"/>
</dbReference>
<dbReference type="PANTHER" id="PTHR11410:SF0">
    <property type="entry name" value="ATP SYNTHASE SUBUNIT A"/>
    <property type="match status" value="1"/>
</dbReference>
<feature type="transmembrane region" description="Helical" evidence="12">
    <location>
        <begin position="98"/>
        <end position="117"/>
    </location>
</feature>
<feature type="transmembrane region" description="Helical" evidence="12">
    <location>
        <begin position="156"/>
        <end position="176"/>
    </location>
</feature>
<dbReference type="PROSITE" id="PS00449">
    <property type="entry name" value="ATPASE_A"/>
    <property type="match status" value="1"/>
</dbReference>
<feature type="transmembrane region" description="Helical" evidence="12">
    <location>
        <begin position="70"/>
        <end position="92"/>
    </location>
</feature>
<dbReference type="Pfam" id="PF00119">
    <property type="entry name" value="ATP-synt_A"/>
    <property type="match status" value="1"/>
</dbReference>
<evidence type="ECO:0000256" key="8">
    <source>
        <dbReference type="ARBA" id="ARBA00023065"/>
    </source>
</evidence>
<dbReference type="GO" id="GO:0005743">
    <property type="term" value="C:mitochondrial inner membrane"/>
    <property type="evidence" value="ECO:0007669"/>
    <property type="project" value="UniProtKB-SubCell"/>
</dbReference>
<dbReference type="CTD" id="4508"/>
<dbReference type="InterPro" id="IPR000568">
    <property type="entry name" value="ATP_synth_F0_asu"/>
</dbReference>
<evidence type="ECO:0000256" key="2">
    <source>
        <dbReference type="ARBA" id="ARBA00006810"/>
    </source>
</evidence>
<evidence type="ECO:0000313" key="13">
    <source>
        <dbReference type="EMBL" id="AAS00885.1"/>
    </source>
</evidence>
<geneLocation type="mitochondrion" evidence="13"/>
<dbReference type="Gene3D" id="1.20.120.220">
    <property type="entry name" value="ATP synthase, F0 complex, subunit A"/>
    <property type="match status" value="1"/>
</dbReference>
<protein>
    <recommendedName>
        <fullName evidence="11">ATP synthase subunit a</fullName>
    </recommendedName>
</protein>
<dbReference type="GO" id="GO:0045259">
    <property type="term" value="C:proton-transporting ATP synthase complex"/>
    <property type="evidence" value="ECO:0007669"/>
    <property type="project" value="UniProtKB-KW"/>
</dbReference>
<organism evidence="13">
    <name type="scientific">Xibalbanus tulumensis</name>
    <name type="common">Blind cave remipede</name>
    <name type="synonym">Speleonectes tulumensis</name>
    <dbReference type="NCBI Taxonomy" id="1519145"/>
    <lineage>
        <taxon>Eukaryota</taxon>
        <taxon>Metazoa</taxon>
        <taxon>Ecdysozoa</taxon>
        <taxon>Arthropoda</taxon>
        <taxon>Crustacea</taxon>
        <taxon>Remipedia</taxon>
        <taxon>Nectiopoda</taxon>
        <taxon>Speleonectidae</taxon>
        <taxon>Xibalbanus</taxon>
    </lineage>
</organism>
<keyword evidence="6" id="KW-0375">Hydrogen ion transport</keyword>
<keyword evidence="3" id="KW-0813">Transport</keyword>
<keyword evidence="5 12" id="KW-0812">Transmembrane</keyword>
<evidence type="ECO:0000256" key="9">
    <source>
        <dbReference type="ARBA" id="ARBA00023136"/>
    </source>
</evidence>
<evidence type="ECO:0000256" key="5">
    <source>
        <dbReference type="ARBA" id="ARBA00022692"/>
    </source>
</evidence>
<dbReference type="CDD" id="cd00310">
    <property type="entry name" value="ATP-synt_Fo_a_6"/>
    <property type="match status" value="1"/>
</dbReference>
<dbReference type="GO" id="GO:0016787">
    <property type="term" value="F:hydrolase activity"/>
    <property type="evidence" value="ECO:0007669"/>
    <property type="project" value="UniProtKB-KW"/>
</dbReference>
<evidence type="ECO:0000256" key="6">
    <source>
        <dbReference type="ARBA" id="ARBA00022781"/>
    </source>
</evidence>
<evidence type="ECO:0000256" key="12">
    <source>
        <dbReference type="SAM" id="Phobius"/>
    </source>
</evidence>
<evidence type="ECO:0000256" key="4">
    <source>
        <dbReference type="ARBA" id="ARBA00022547"/>
    </source>
</evidence>
<evidence type="ECO:0000256" key="3">
    <source>
        <dbReference type="ARBA" id="ARBA00022448"/>
    </source>
</evidence>
<comment type="subcellular location">
    <subcellularLocation>
        <location evidence="1">Membrane</location>
        <topology evidence="1">Multi-pass membrane protein</topology>
    </subcellularLocation>
    <subcellularLocation>
        <location evidence="11">Mitochondrion inner membrane</location>
        <topology evidence="11">Multi-pass membrane protein</topology>
    </subcellularLocation>
</comment>
<evidence type="ECO:0000256" key="10">
    <source>
        <dbReference type="ARBA" id="ARBA00023310"/>
    </source>
</evidence>
<keyword evidence="4" id="KW-0138">CF(0)</keyword>
<accession>Q6SKY8</accession>
<dbReference type="InterPro" id="IPR023011">
    <property type="entry name" value="ATP_synth_F0_asu_AS"/>
</dbReference>
<dbReference type="EMBL" id="AY456190">
    <property type="protein sequence ID" value="AAS00885.1"/>
    <property type="molecule type" value="Genomic_DNA"/>
</dbReference>
<feature type="transmembrane region" description="Helical" evidence="12">
    <location>
        <begin position="188"/>
        <end position="210"/>
    </location>
</feature>
<proteinExistence type="inferred from homology"/>
<dbReference type="NCBIfam" id="TIGR01131">
    <property type="entry name" value="ATP_synt_6_or_A"/>
    <property type="match status" value="1"/>
</dbReference>
<feature type="transmembrane region" description="Helical" evidence="12">
    <location>
        <begin position="20"/>
        <end position="38"/>
    </location>
</feature>
<keyword evidence="7 12" id="KW-1133">Transmembrane helix</keyword>
<keyword evidence="13" id="KW-0378">Hydrolase</keyword>
<gene>
    <name evidence="13" type="primary">atp6</name>
</gene>
<dbReference type="PANTHER" id="PTHR11410">
    <property type="entry name" value="ATP SYNTHASE SUBUNIT A"/>
    <property type="match status" value="1"/>
</dbReference>
<evidence type="ECO:0000256" key="1">
    <source>
        <dbReference type="ARBA" id="ARBA00004141"/>
    </source>
</evidence>
<keyword evidence="8" id="KW-0406">Ion transport</keyword>
<dbReference type="InterPro" id="IPR035908">
    <property type="entry name" value="F0_ATP_A_sf"/>
</dbReference>